<feature type="compositionally biased region" description="Acidic residues" evidence="1">
    <location>
        <begin position="224"/>
        <end position="233"/>
    </location>
</feature>
<proteinExistence type="predicted"/>
<accession>A0A7S2IES0</accession>
<feature type="region of interest" description="Disordered" evidence="1">
    <location>
        <begin position="92"/>
        <end position="249"/>
    </location>
</feature>
<evidence type="ECO:0000313" key="2">
    <source>
        <dbReference type="EMBL" id="CAD9517373.1"/>
    </source>
</evidence>
<feature type="compositionally biased region" description="Basic and acidic residues" evidence="1">
    <location>
        <begin position="166"/>
        <end position="223"/>
    </location>
</feature>
<reference evidence="2" key="1">
    <citation type="submission" date="2021-01" db="EMBL/GenBank/DDBJ databases">
        <authorList>
            <person name="Corre E."/>
            <person name="Pelletier E."/>
            <person name="Niang G."/>
            <person name="Scheremetjew M."/>
            <person name="Finn R."/>
            <person name="Kale V."/>
            <person name="Holt S."/>
            <person name="Cochrane G."/>
            <person name="Meng A."/>
            <person name="Brown T."/>
            <person name="Cohen L."/>
        </authorList>
    </citation>
    <scope>NUCLEOTIDE SEQUENCE</scope>
    <source>
        <strain evidence="2">CCMP826</strain>
    </source>
</reference>
<evidence type="ECO:0000256" key="1">
    <source>
        <dbReference type="SAM" id="MobiDB-lite"/>
    </source>
</evidence>
<name>A0A7S2IES0_9STRA</name>
<dbReference type="EMBL" id="HBGV01018970">
    <property type="protein sequence ID" value="CAD9517373.1"/>
    <property type="molecule type" value="Transcribed_RNA"/>
</dbReference>
<feature type="compositionally biased region" description="Basic and acidic residues" evidence="1">
    <location>
        <begin position="137"/>
        <end position="149"/>
    </location>
</feature>
<gene>
    <name evidence="2" type="ORF">HTAM1171_LOCUS11762</name>
</gene>
<dbReference type="AlphaFoldDB" id="A0A7S2IES0"/>
<organism evidence="2">
    <name type="scientific">Helicotheca tamesis</name>
    <dbReference type="NCBI Taxonomy" id="374047"/>
    <lineage>
        <taxon>Eukaryota</taxon>
        <taxon>Sar</taxon>
        <taxon>Stramenopiles</taxon>
        <taxon>Ochrophyta</taxon>
        <taxon>Bacillariophyta</taxon>
        <taxon>Mediophyceae</taxon>
        <taxon>Lithodesmiophycidae</taxon>
        <taxon>Lithodesmiales</taxon>
        <taxon>Lithodesmiaceae</taxon>
        <taxon>Helicotheca</taxon>
    </lineage>
</organism>
<protein>
    <submittedName>
        <fullName evidence="2">Uncharacterized protein</fullName>
    </submittedName>
</protein>
<feature type="compositionally biased region" description="Acidic residues" evidence="1">
    <location>
        <begin position="119"/>
        <end position="136"/>
    </location>
</feature>
<sequence length="385" mass="41860">MPTLKLQISSPIEELTLTKLRDPLDENTEGSVATFSDVDVNVATLTVTAEGDGLNGVSAPYDLAPLCSYDWEKDDVLSLEKRIRKKISEIDVAIVPDEDEVGAEAASSSTAEEKPKEDDNADTEKDEFEDAVEDVESPAKAKEEGKSGTDEVVSVKESTSEEDAVVVDKKSETNDESKDTTKSEEEKQDSGKEQSDDPKKESSEESKPNDGEKEEEKAEPKETDDADDVEEIETSATSSTSSKPSAVVQKPICAVKLRVEFEPSTKDLQEAISDKLNEASKKKALAINRLRQSAAAVSRSAKASDSTAADSSSSGAAVKSGFLNKKTADTKKKEPNFMVRWYEKTLGPNSLMRTVGPIMKNYVIFFAAVIYMHYRGQDLALPPPV</sequence>